<dbReference type="AlphaFoldDB" id="A0A803TYN9"/>
<evidence type="ECO:0000313" key="2">
    <source>
        <dbReference type="Proteomes" id="UP000001646"/>
    </source>
</evidence>
<dbReference type="Ensembl" id="ENSACAT00000046487.1">
    <property type="protein sequence ID" value="ENSACAP00000040329.1"/>
    <property type="gene ID" value="ENSACAG00000040998.1"/>
</dbReference>
<reference evidence="1" key="3">
    <citation type="submission" date="2025-09" db="UniProtKB">
        <authorList>
            <consortium name="Ensembl"/>
        </authorList>
    </citation>
    <scope>IDENTIFICATION</scope>
</reference>
<protein>
    <submittedName>
        <fullName evidence="1">Uncharacterized protein</fullName>
    </submittedName>
</protein>
<organism evidence="1 2">
    <name type="scientific">Anolis carolinensis</name>
    <name type="common">Green anole</name>
    <name type="synonym">American chameleon</name>
    <dbReference type="NCBI Taxonomy" id="28377"/>
    <lineage>
        <taxon>Eukaryota</taxon>
        <taxon>Metazoa</taxon>
        <taxon>Chordata</taxon>
        <taxon>Craniata</taxon>
        <taxon>Vertebrata</taxon>
        <taxon>Euteleostomi</taxon>
        <taxon>Lepidosauria</taxon>
        <taxon>Squamata</taxon>
        <taxon>Bifurcata</taxon>
        <taxon>Unidentata</taxon>
        <taxon>Episquamata</taxon>
        <taxon>Toxicofera</taxon>
        <taxon>Iguania</taxon>
        <taxon>Dactyloidae</taxon>
        <taxon>Anolis</taxon>
    </lineage>
</organism>
<proteinExistence type="predicted"/>
<accession>A0A803TYN9</accession>
<evidence type="ECO:0000313" key="1">
    <source>
        <dbReference type="Ensembl" id="ENSACAP00000040329.1"/>
    </source>
</evidence>
<dbReference type="InParanoid" id="A0A803TYN9"/>
<keyword evidence="2" id="KW-1185">Reference proteome</keyword>
<reference evidence="1" key="2">
    <citation type="submission" date="2025-08" db="UniProtKB">
        <authorList>
            <consortium name="Ensembl"/>
        </authorList>
    </citation>
    <scope>IDENTIFICATION</scope>
</reference>
<name>A0A803TYN9_ANOCA</name>
<reference evidence="1" key="1">
    <citation type="submission" date="2009-12" db="EMBL/GenBank/DDBJ databases">
        <title>The Genome Sequence of Anolis carolinensis (Green Anole Lizard).</title>
        <authorList>
            <consortium name="The Genome Sequencing Platform"/>
            <person name="Di Palma F."/>
            <person name="Alfoldi J."/>
            <person name="Heiman D."/>
            <person name="Young S."/>
            <person name="Grabherr M."/>
            <person name="Johnson J."/>
            <person name="Lander E.S."/>
            <person name="Lindblad-Toh K."/>
        </authorList>
    </citation>
    <scope>NUCLEOTIDE SEQUENCE [LARGE SCALE GENOMIC DNA]</scope>
    <source>
        <strain evidence="1">JBL SC #1</strain>
    </source>
</reference>
<dbReference type="Proteomes" id="UP000001646">
    <property type="component" value="Unplaced"/>
</dbReference>
<sequence length="61" mass="7156">MLSPTSCYFLSLISMKRKTRKKVISNSEMEKKNYILPVHNRLLKYDLKIAICFFLPECLSA</sequence>